<dbReference type="Gene3D" id="3.30.910.20">
    <property type="entry name" value="Skp domain"/>
    <property type="match status" value="1"/>
</dbReference>
<dbReference type="InterPro" id="IPR024930">
    <property type="entry name" value="Skp_dom_sf"/>
</dbReference>
<dbReference type="AlphaFoldDB" id="A0A926JRB3"/>
<protein>
    <submittedName>
        <fullName evidence="4">OmpH family outer membrane protein</fullName>
    </submittedName>
</protein>
<evidence type="ECO:0000256" key="3">
    <source>
        <dbReference type="SAM" id="Coils"/>
    </source>
</evidence>
<keyword evidence="5" id="KW-1185">Reference proteome</keyword>
<dbReference type="EMBL" id="JACVDC010000016">
    <property type="protein sequence ID" value="MBC9795852.1"/>
    <property type="molecule type" value="Genomic_DNA"/>
</dbReference>
<feature type="coiled-coil region" evidence="3">
    <location>
        <begin position="60"/>
        <end position="116"/>
    </location>
</feature>
<evidence type="ECO:0000313" key="5">
    <source>
        <dbReference type="Proteomes" id="UP000653730"/>
    </source>
</evidence>
<dbReference type="PANTHER" id="PTHR35089:SF1">
    <property type="entry name" value="CHAPERONE PROTEIN SKP"/>
    <property type="match status" value="1"/>
</dbReference>
<dbReference type="GO" id="GO:0050821">
    <property type="term" value="P:protein stabilization"/>
    <property type="evidence" value="ECO:0007669"/>
    <property type="project" value="TreeGrafter"/>
</dbReference>
<evidence type="ECO:0000313" key="4">
    <source>
        <dbReference type="EMBL" id="MBC9795852.1"/>
    </source>
</evidence>
<comment type="caution">
    <text evidence="4">The sequence shown here is derived from an EMBL/GenBank/DDBJ whole genome shotgun (WGS) entry which is preliminary data.</text>
</comment>
<gene>
    <name evidence="4" type="ORF">IBL28_07735</name>
</gene>
<dbReference type="SUPFAM" id="SSF111384">
    <property type="entry name" value="OmpH-like"/>
    <property type="match status" value="1"/>
</dbReference>
<dbReference type="SMART" id="SM00935">
    <property type="entry name" value="OmpH"/>
    <property type="match status" value="1"/>
</dbReference>
<dbReference type="Pfam" id="PF03938">
    <property type="entry name" value="OmpH"/>
    <property type="match status" value="1"/>
</dbReference>
<keyword evidence="2" id="KW-0732">Signal</keyword>
<dbReference type="PANTHER" id="PTHR35089">
    <property type="entry name" value="CHAPERONE PROTEIN SKP"/>
    <property type="match status" value="1"/>
</dbReference>
<name>A0A926JRB3_9FLAO</name>
<comment type="similarity">
    <text evidence="1">Belongs to the Skp family.</text>
</comment>
<dbReference type="RefSeq" id="WP_187965003.1">
    <property type="nucleotide sequence ID" value="NZ_JACVDC010000016.1"/>
</dbReference>
<dbReference type="GO" id="GO:0005829">
    <property type="term" value="C:cytosol"/>
    <property type="evidence" value="ECO:0007669"/>
    <property type="project" value="TreeGrafter"/>
</dbReference>
<evidence type="ECO:0000256" key="2">
    <source>
        <dbReference type="ARBA" id="ARBA00022729"/>
    </source>
</evidence>
<evidence type="ECO:0000256" key="1">
    <source>
        <dbReference type="ARBA" id="ARBA00009091"/>
    </source>
</evidence>
<organism evidence="4 5">
    <name type="scientific">Sinomicrobium weinanense</name>
    <dbReference type="NCBI Taxonomy" id="2842200"/>
    <lineage>
        <taxon>Bacteria</taxon>
        <taxon>Pseudomonadati</taxon>
        <taxon>Bacteroidota</taxon>
        <taxon>Flavobacteriia</taxon>
        <taxon>Flavobacteriales</taxon>
        <taxon>Flavobacteriaceae</taxon>
        <taxon>Sinomicrobium</taxon>
    </lineage>
</organism>
<accession>A0A926JRB3</accession>
<dbReference type="InterPro" id="IPR005632">
    <property type="entry name" value="Chaperone_Skp"/>
</dbReference>
<sequence>MKKLLFPVSVLALIISIVSLGWSVFSKPDLVYVDVNKLMEGYKRSKVEREKFNQKATALKANIDSLVTDWQKELKKYEKERASMSKKELELQQELLSNKQQQVNNYQQAIQRQIREEDQKMTQTVINDINDYVKEYGKKKGHRIIFGASGGGNIMYAADAANLTEEVLDGLNAEYDKR</sequence>
<reference evidence="4 5" key="1">
    <citation type="submission" date="2020-09" db="EMBL/GenBank/DDBJ databases">
        <title>Sinomicrobium weinanense sp. nov., a halophilic bacteria isolated from saline-alkali soil.</title>
        <authorList>
            <person name="Wu P."/>
            <person name="Ren H."/>
            <person name="Mei Y."/>
            <person name="Liang Y."/>
            <person name="Chen Z."/>
        </authorList>
    </citation>
    <scope>NUCLEOTIDE SEQUENCE [LARGE SCALE GENOMIC DNA]</scope>
    <source>
        <strain evidence="4 5">FJxs</strain>
    </source>
</reference>
<proteinExistence type="inferred from homology"/>
<keyword evidence="3" id="KW-0175">Coiled coil</keyword>
<dbReference type="GO" id="GO:0051082">
    <property type="term" value="F:unfolded protein binding"/>
    <property type="evidence" value="ECO:0007669"/>
    <property type="project" value="InterPro"/>
</dbReference>
<dbReference type="Proteomes" id="UP000653730">
    <property type="component" value="Unassembled WGS sequence"/>
</dbReference>